<accession>A0A940PBN6</accession>
<feature type="domain" description="HTH tetR-type" evidence="3">
    <location>
        <begin position="4"/>
        <end position="65"/>
    </location>
</feature>
<reference evidence="4" key="1">
    <citation type="submission" date="2020-12" db="EMBL/GenBank/DDBJ databases">
        <title>Vagococcus allomyrinae sp. nov. and Enterococcus lavae sp. nov., isolated from the larvae of Allomyrina dichotoma.</title>
        <authorList>
            <person name="Lee S.D."/>
        </authorList>
    </citation>
    <scope>NUCLEOTIDE SEQUENCE</scope>
    <source>
        <strain evidence="4">BWB3-3</strain>
    </source>
</reference>
<proteinExistence type="predicted"/>
<comment type="caution">
    <text evidence="4">The sequence shown here is derived from an EMBL/GenBank/DDBJ whole genome shotgun (WGS) entry which is preliminary data.</text>
</comment>
<dbReference type="Proteomes" id="UP000674938">
    <property type="component" value="Unassembled WGS sequence"/>
</dbReference>
<dbReference type="GO" id="GO:0003677">
    <property type="term" value="F:DNA binding"/>
    <property type="evidence" value="ECO:0007669"/>
    <property type="project" value="UniProtKB-UniRule"/>
</dbReference>
<feature type="DNA-binding region" description="H-T-H motif" evidence="2">
    <location>
        <begin position="28"/>
        <end position="47"/>
    </location>
</feature>
<dbReference type="SUPFAM" id="SSF46689">
    <property type="entry name" value="Homeodomain-like"/>
    <property type="match status" value="1"/>
</dbReference>
<evidence type="ECO:0000256" key="2">
    <source>
        <dbReference type="PROSITE-ProRule" id="PRU00335"/>
    </source>
</evidence>
<dbReference type="RefSeq" id="WP_209530977.1">
    <property type="nucleotide sequence ID" value="NZ_JAEEGA010000014.1"/>
</dbReference>
<dbReference type="InterPro" id="IPR001647">
    <property type="entry name" value="HTH_TetR"/>
</dbReference>
<keyword evidence="5" id="KW-1185">Reference proteome</keyword>
<evidence type="ECO:0000313" key="4">
    <source>
        <dbReference type="EMBL" id="MBP1043171.1"/>
    </source>
</evidence>
<dbReference type="InterPro" id="IPR009057">
    <property type="entry name" value="Homeodomain-like_sf"/>
</dbReference>
<name>A0A940PBN6_9ENTE</name>
<dbReference type="Gene3D" id="1.10.357.10">
    <property type="entry name" value="Tetracycline Repressor, domain 2"/>
    <property type="match status" value="1"/>
</dbReference>
<organism evidence="4 5">
    <name type="scientific">Vagococcus allomyrinae</name>
    <dbReference type="NCBI Taxonomy" id="2794353"/>
    <lineage>
        <taxon>Bacteria</taxon>
        <taxon>Bacillati</taxon>
        <taxon>Bacillota</taxon>
        <taxon>Bacilli</taxon>
        <taxon>Lactobacillales</taxon>
        <taxon>Enterococcaceae</taxon>
        <taxon>Vagococcus</taxon>
    </lineage>
</organism>
<evidence type="ECO:0000256" key="1">
    <source>
        <dbReference type="ARBA" id="ARBA00023125"/>
    </source>
</evidence>
<keyword evidence="1 2" id="KW-0238">DNA-binding</keyword>
<dbReference type="PROSITE" id="PS50977">
    <property type="entry name" value="HTH_TETR_2"/>
    <property type="match status" value="1"/>
</dbReference>
<gene>
    <name evidence="4" type="ORF">I6N95_19310</name>
</gene>
<protein>
    <submittedName>
        <fullName evidence="4">TetR/AcrR family transcriptional regulator</fullName>
    </submittedName>
</protein>
<evidence type="ECO:0000313" key="5">
    <source>
        <dbReference type="Proteomes" id="UP000674938"/>
    </source>
</evidence>
<dbReference type="EMBL" id="JAEEGA010000014">
    <property type="protein sequence ID" value="MBP1043171.1"/>
    <property type="molecule type" value="Genomic_DNA"/>
</dbReference>
<evidence type="ECO:0000259" key="3">
    <source>
        <dbReference type="PROSITE" id="PS50977"/>
    </source>
</evidence>
<dbReference type="AlphaFoldDB" id="A0A940PBN6"/>
<sequence>MGERDTQERLLVATVGLLSEASRPEKITARQIAKEAGANLAMINYFFKSKDELINLAIGQIMQEETDKFISVIKDDAEPKEQLFQVLSFFCETAIKYQRFLKLTIPYGLLTKEFKVESAYLEIIEEFYENRIPTAYCRMIALQIMSFTELLLLRADAFKDYSGIDILNVRQRQQYLRFQIELFLQPKNDD</sequence>